<organism evidence="2">
    <name type="scientific">uncultured marine thaumarchaeote KM3_53_E03</name>
    <dbReference type="NCBI Taxonomy" id="1456184"/>
    <lineage>
        <taxon>Archaea</taxon>
        <taxon>Nitrososphaerota</taxon>
        <taxon>environmental samples</taxon>
    </lineage>
</organism>
<reference evidence="2" key="1">
    <citation type="journal article" date="2014" name="Genome Biol. Evol.">
        <title>Pangenome evidence for extensive interdomain horizontal transfer affecting lineage core and shell genes in uncultured planktonic thaumarchaeota and euryarchaeota.</title>
        <authorList>
            <person name="Deschamps P."/>
            <person name="Zivanovic Y."/>
            <person name="Moreira D."/>
            <person name="Rodriguez-Valera F."/>
            <person name="Lopez-Garcia P."/>
        </authorList>
    </citation>
    <scope>NUCLEOTIDE SEQUENCE</scope>
</reference>
<evidence type="ECO:0000259" key="1">
    <source>
        <dbReference type="Pfam" id="PF00144"/>
    </source>
</evidence>
<feature type="domain" description="Beta-lactamase-related" evidence="1">
    <location>
        <begin position="77"/>
        <end position="310"/>
    </location>
</feature>
<dbReference type="EMBL" id="KF900926">
    <property type="protein sequence ID" value="AIF11777.1"/>
    <property type="molecule type" value="Genomic_DNA"/>
</dbReference>
<dbReference type="Pfam" id="PF00144">
    <property type="entry name" value="Beta-lactamase"/>
    <property type="match status" value="1"/>
</dbReference>
<proteinExistence type="predicted"/>
<protein>
    <submittedName>
        <fullName evidence="2">Beta-lactamase</fullName>
    </submittedName>
</protein>
<dbReference type="InterPro" id="IPR012338">
    <property type="entry name" value="Beta-lactam/transpept-like"/>
</dbReference>
<dbReference type="InterPro" id="IPR001466">
    <property type="entry name" value="Beta-lactam-related"/>
</dbReference>
<accession>A0A075HBD2</accession>
<dbReference type="InterPro" id="IPR050789">
    <property type="entry name" value="Diverse_Enzym_Activities"/>
</dbReference>
<dbReference type="AlphaFoldDB" id="A0A075HBD2"/>
<dbReference type="PANTHER" id="PTHR43283:SF7">
    <property type="entry name" value="BETA-LACTAMASE-RELATED DOMAIN-CONTAINING PROTEIN"/>
    <property type="match status" value="1"/>
</dbReference>
<dbReference type="SUPFAM" id="SSF56601">
    <property type="entry name" value="beta-lactamase/transpeptidase-like"/>
    <property type="match status" value="1"/>
</dbReference>
<dbReference type="Gene3D" id="3.40.710.10">
    <property type="entry name" value="DD-peptidase/beta-lactamase superfamily"/>
    <property type="match status" value="1"/>
</dbReference>
<evidence type="ECO:0000313" key="2">
    <source>
        <dbReference type="EMBL" id="AIF11777.1"/>
    </source>
</evidence>
<sequence length="366" mass="41347">MRLEEIPDWVTFPEEDWETISIMEAGIDPDGFNDWINKLNVNGATFGGEDHSAKKFGTVLTRGGYIIHSWGDRHYNFHTASVGKTLCWVLLAFAIEDGMIDPDELVSKTWSGEGQLSHRHKYLNEGFHKSLTWRHLIGFRFGSLHYGGFPMELGVRWKEKRTGLEDVDAVTGIPDWATWTGDPSYDLYSHAEPGTVGLYSSAGFWRLGQALTVLWNRDLKDIIDERLFSKIGIPSDRWDWYTGQTIKSQKYFYPDIPDSYTYLDPPYQVNGNPIRSGPGWVVINASDLARFGHLLATRGNWKGEQIVSPQWLRGHGGGNKSGVSGESVNYTALGVVTTTGIEHLHTTSRESFIPSELFLRPVNKNY</sequence>
<name>A0A075HBD2_9ARCH</name>
<dbReference type="PANTHER" id="PTHR43283">
    <property type="entry name" value="BETA-LACTAMASE-RELATED"/>
    <property type="match status" value="1"/>
</dbReference>